<evidence type="ECO:0008006" key="3">
    <source>
        <dbReference type="Google" id="ProtNLM"/>
    </source>
</evidence>
<organism evidence="1 2">
    <name type="scientific">Parascedosporium putredinis</name>
    <dbReference type="NCBI Taxonomy" id="1442378"/>
    <lineage>
        <taxon>Eukaryota</taxon>
        <taxon>Fungi</taxon>
        <taxon>Dikarya</taxon>
        <taxon>Ascomycota</taxon>
        <taxon>Pezizomycotina</taxon>
        <taxon>Sordariomycetes</taxon>
        <taxon>Hypocreomycetidae</taxon>
        <taxon>Microascales</taxon>
        <taxon>Microascaceae</taxon>
        <taxon>Parascedosporium</taxon>
    </lineage>
</organism>
<evidence type="ECO:0000313" key="1">
    <source>
        <dbReference type="EMBL" id="CAI4211437.1"/>
    </source>
</evidence>
<keyword evidence="2" id="KW-1185">Reference proteome</keyword>
<dbReference type="GO" id="GO:0043874">
    <property type="term" value="F:acireductone synthase activity"/>
    <property type="evidence" value="ECO:0007669"/>
    <property type="project" value="TreeGrafter"/>
</dbReference>
<dbReference type="EMBL" id="CALLCH030000002">
    <property type="protein sequence ID" value="CAI4211437.1"/>
    <property type="molecule type" value="Genomic_DNA"/>
</dbReference>
<dbReference type="PANTHER" id="PTHR20371:SF1">
    <property type="entry name" value="ENOLASE-PHOSPHATASE E1"/>
    <property type="match status" value="1"/>
</dbReference>
<accession>A0A9P1M8A5</accession>
<comment type="caution">
    <text evidence="1">The sequence shown here is derived from an EMBL/GenBank/DDBJ whole genome shotgun (WGS) entry which is preliminary data.</text>
</comment>
<dbReference type="InterPro" id="IPR036412">
    <property type="entry name" value="HAD-like_sf"/>
</dbReference>
<dbReference type="SUPFAM" id="SSF56784">
    <property type="entry name" value="HAD-like"/>
    <property type="match status" value="1"/>
</dbReference>
<dbReference type="PANTHER" id="PTHR20371">
    <property type="entry name" value="ENOLASE-PHOSPHATASE E1"/>
    <property type="match status" value="1"/>
</dbReference>
<protein>
    <recommendedName>
        <fullName evidence="3">Enolase-phosphatase E1</fullName>
    </recommendedName>
</protein>
<sequence>MLKRNLTGVSEWRLELKEYDHKQTAHRLVFIRTRNLRHNGPVGPLKVVLLDIEGTVCPISFVKDVLFPYALQALSQDLDSIWENPTFAQYRQAFPQEFSSDQEAFKAHVQDLVAMDLKVPYLKALQGYLWEEGYRTGKLRAPSSTMSAPP</sequence>
<reference evidence="1" key="1">
    <citation type="submission" date="2022-11" db="EMBL/GenBank/DDBJ databases">
        <authorList>
            <person name="Scott C."/>
            <person name="Bruce N."/>
        </authorList>
    </citation>
    <scope>NUCLEOTIDE SEQUENCE</scope>
</reference>
<evidence type="ECO:0000313" key="2">
    <source>
        <dbReference type="Proteomes" id="UP000838763"/>
    </source>
</evidence>
<gene>
    <name evidence="1" type="ORF">PPNO1_LOCUS1222</name>
</gene>
<dbReference type="GO" id="GO:0019509">
    <property type="term" value="P:L-methionine salvage from methylthioadenosine"/>
    <property type="evidence" value="ECO:0007669"/>
    <property type="project" value="TreeGrafter"/>
</dbReference>
<dbReference type="AlphaFoldDB" id="A0A9P1M8A5"/>
<dbReference type="OrthoDB" id="272500at2759"/>
<proteinExistence type="predicted"/>
<name>A0A9P1M8A5_9PEZI</name>
<dbReference type="Proteomes" id="UP000838763">
    <property type="component" value="Unassembled WGS sequence"/>
</dbReference>
<dbReference type="Gene3D" id="1.10.720.60">
    <property type="match status" value="1"/>
</dbReference>